<dbReference type="EMBL" id="JALNMJ010000007">
    <property type="protein sequence ID" value="MCK7613017.1"/>
    <property type="molecule type" value="Genomic_DNA"/>
</dbReference>
<evidence type="ECO:0000313" key="5">
    <source>
        <dbReference type="Proteomes" id="UP001431221"/>
    </source>
</evidence>
<organism evidence="4 5">
    <name type="scientific">Roseibium sediminicola</name>
    <dbReference type="NCBI Taxonomy" id="2933272"/>
    <lineage>
        <taxon>Bacteria</taxon>
        <taxon>Pseudomonadati</taxon>
        <taxon>Pseudomonadota</taxon>
        <taxon>Alphaproteobacteria</taxon>
        <taxon>Hyphomicrobiales</taxon>
        <taxon>Stappiaceae</taxon>
        <taxon>Roseibium</taxon>
    </lineage>
</organism>
<comment type="caution">
    <text evidence="4">The sequence shown here is derived from an EMBL/GenBank/DDBJ whole genome shotgun (WGS) entry which is preliminary data.</text>
</comment>
<dbReference type="PANTHER" id="PTHR32022:SF10">
    <property type="entry name" value="D-GLUTAMATE CYCLASE, MITOCHONDRIAL"/>
    <property type="match status" value="1"/>
</dbReference>
<proteinExistence type="inferred from homology"/>
<dbReference type="EC" id="4.2.1.-" evidence="3"/>
<evidence type="ECO:0000256" key="2">
    <source>
        <dbReference type="ARBA" id="ARBA00023239"/>
    </source>
</evidence>
<dbReference type="InterPro" id="IPR038021">
    <property type="entry name" value="Putative_hydro-lyase"/>
</dbReference>
<evidence type="ECO:0000313" key="4">
    <source>
        <dbReference type="EMBL" id="MCK7613017.1"/>
    </source>
</evidence>
<dbReference type="SUPFAM" id="SSF160920">
    <property type="entry name" value="PSTPO5379-like"/>
    <property type="match status" value="1"/>
</dbReference>
<gene>
    <name evidence="4" type="ORF">M0H32_12645</name>
</gene>
<dbReference type="RefSeq" id="WP_248154465.1">
    <property type="nucleotide sequence ID" value="NZ_JALNMJ010000007.1"/>
</dbReference>
<reference evidence="4" key="1">
    <citation type="submission" date="2022-04" db="EMBL/GenBank/DDBJ databases">
        <title>Roseibium sp. CAU 1639 isolated from mud.</title>
        <authorList>
            <person name="Kim W."/>
        </authorList>
    </citation>
    <scope>NUCLEOTIDE SEQUENCE</scope>
    <source>
        <strain evidence="4">CAU 1639</strain>
    </source>
</reference>
<dbReference type="InterPro" id="IPR009906">
    <property type="entry name" value="D-Glu_cyclase"/>
</dbReference>
<evidence type="ECO:0000256" key="1">
    <source>
        <dbReference type="ARBA" id="ARBA00007896"/>
    </source>
</evidence>
<keyword evidence="5" id="KW-1185">Reference proteome</keyword>
<dbReference type="Gene3D" id="3.40.1640.10">
    <property type="entry name" value="PSTPO5379-like"/>
    <property type="match status" value="1"/>
</dbReference>
<dbReference type="InterPro" id="IPR016938">
    <property type="entry name" value="UPF0317"/>
</dbReference>
<dbReference type="Gene3D" id="3.30.2040.10">
    <property type="entry name" value="PSTPO5379-like domain"/>
    <property type="match status" value="1"/>
</dbReference>
<dbReference type="HAMAP" id="MF_01830">
    <property type="entry name" value="Hydro_lyase"/>
    <property type="match status" value="1"/>
</dbReference>
<name>A0ABT0GVB2_9HYPH</name>
<dbReference type="Pfam" id="PF07286">
    <property type="entry name" value="D-Glu_cyclase"/>
    <property type="match status" value="1"/>
</dbReference>
<comment type="similarity">
    <text evidence="1 3">Belongs to the D-glutamate cyclase family.</text>
</comment>
<evidence type="ECO:0000256" key="3">
    <source>
        <dbReference type="HAMAP-Rule" id="MF_01830"/>
    </source>
</evidence>
<protein>
    <recommendedName>
        <fullName evidence="3">Putative hydro-lyase M0H32_12645</fullName>
        <ecNumber evidence="3">4.2.1.-</ecNumber>
    </recommendedName>
</protein>
<dbReference type="PIRSF" id="PIRSF029755">
    <property type="entry name" value="UCP029755"/>
    <property type="match status" value="1"/>
</dbReference>
<sequence length="275" mass="29799">MLQSYETLRQTGIATVRAQIRSGGYASHTAGLGRNLLQANLAIIPQEFALDFMRFCQRNPKPCPLIGASDTGNPILFTLGQDIDIRTDVPAYNIYRNGQLVQSVTEIGDLWTDDLVAFALGCSFTFEHALIEAGFELWHIANNVTVPMYRSSLETVPAGPFRGPTVVSMRMIPEERVEEAVAISARFPLAHGSPVHVGDPAAIGISDLSAPDWGDSVPQPAGHTPVFWACGVTPQAVIQQAALPLLITHKPGHMLITDVPDTAEIPIITNKNMPR</sequence>
<keyword evidence="2 3" id="KW-0456">Lyase</keyword>
<accession>A0ABT0GVB2</accession>
<dbReference type="NCBIfam" id="NF003969">
    <property type="entry name" value="PRK05463.1"/>
    <property type="match status" value="1"/>
</dbReference>
<dbReference type="Proteomes" id="UP001431221">
    <property type="component" value="Unassembled WGS sequence"/>
</dbReference>
<dbReference type="PANTHER" id="PTHR32022">
    <property type="entry name" value="D-GLUTAMATE CYCLASE, MITOCHONDRIAL"/>
    <property type="match status" value="1"/>
</dbReference>